<evidence type="ECO:0000256" key="1">
    <source>
        <dbReference type="SAM" id="MobiDB-lite"/>
    </source>
</evidence>
<accession>A0AAV8VIW7</accession>
<dbReference type="Proteomes" id="UP001159042">
    <property type="component" value="Unassembled WGS sequence"/>
</dbReference>
<evidence type="ECO:0000313" key="2">
    <source>
        <dbReference type="EMBL" id="KAJ8913721.1"/>
    </source>
</evidence>
<sequence length="117" mass="14111">MEGFNCDSFDLTEGQFGEACWFTRIHQRTKREDSLRKHNMLVHKRDVEWFKYDFKKKHRGNFGKHRSAHDRRWLNCGSCKFRTKRNGHLDRHMLAHKDDTAEASQASHNRPQITRKK</sequence>
<dbReference type="Gene3D" id="3.30.160.60">
    <property type="entry name" value="Classic Zinc Finger"/>
    <property type="match status" value="1"/>
</dbReference>
<evidence type="ECO:0000313" key="3">
    <source>
        <dbReference type="Proteomes" id="UP001159042"/>
    </source>
</evidence>
<protein>
    <recommendedName>
        <fullName evidence="4">C2H2-type domain-containing protein</fullName>
    </recommendedName>
</protein>
<gene>
    <name evidence="2" type="ORF">NQ315_007438</name>
</gene>
<dbReference type="AlphaFoldDB" id="A0AAV8VIW7"/>
<keyword evidence="3" id="KW-1185">Reference proteome</keyword>
<comment type="caution">
    <text evidence="2">The sequence shown here is derived from an EMBL/GenBank/DDBJ whole genome shotgun (WGS) entry which is preliminary data.</text>
</comment>
<evidence type="ECO:0008006" key="4">
    <source>
        <dbReference type="Google" id="ProtNLM"/>
    </source>
</evidence>
<organism evidence="2 3">
    <name type="scientific">Exocentrus adspersus</name>
    <dbReference type="NCBI Taxonomy" id="1586481"/>
    <lineage>
        <taxon>Eukaryota</taxon>
        <taxon>Metazoa</taxon>
        <taxon>Ecdysozoa</taxon>
        <taxon>Arthropoda</taxon>
        <taxon>Hexapoda</taxon>
        <taxon>Insecta</taxon>
        <taxon>Pterygota</taxon>
        <taxon>Neoptera</taxon>
        <taxon>Endopterygota</taxon>
        <taxon>Coleoptera</taxon>
        <taxon>Polyphaga</taxon>
        <taxon>Cucujiformia</taxon>
        <taxon>Chrysomeloidea</taxon>
        <taxon>Cerambycidae</taxon>
        <taxon>Lamiinae</taxon>
        <taxon>Acanthocinini</taxon>
        <taxon>Exocentrus</taxon>
    </lineage>
</organism>
<name>A0AAV8VIW7_9CUCU</name>
<proteinExistence type="predicted"/>
<dbReference type="EMBL" id="JANEYG010000089">
    <property type="protein sequence ID" value="KAJ8913721.1"/>
    <property type="molecule type" value="Genomic_DNA"/>
</dbReference>
<feature type="compositionally biased region" description="Polar residues" evidence="1">
    <location>
        <begin position="102"/>
        <end position="117"/>
    </location>
</feature>
<reference evidence="2 3" key="1">
    <citation type="journal article" date="2023" name="Insect Mol. Biol.">
        <title>Genome sequencing provides insights into the evolution of gene families encoding plant cell wall-degrading enzymes in longhorned beetles.</title>
        <authorList>
            <person name="Shin N.R."/>
            <person name="Okamura Y."/>
            <person name="Kirsch R."/>
            <person name="Pauchet Y."/>
        </authorList>
    </citation>
    <scope>NUCLEOTIDE SEQUENCE [LARGE SCALE GENOMIC DNA]</scope>
    <source>
        <strain evidence="2">EAD_L_NR</strain>
    </source>
</reference>
<feature type="region of interest" description="Disordered" evidence="1">
    <location>
        <begin position="95"/>
        <end position="117"/>
    </location>
</feature>